<evidence type="ECO:0000256" key="1">
    <source>
        <dbReference type="SAM" id="MobiDB-lite"/>
    </source>
</evidence>
<keyword evidence="2" id="KW-1133">Transmembrane helix</keyword>
<keyword evidence="2" id="KW-0472">Membrane</keyword>
<accession>A0ABT0UH88</accession>
<reference evidence="4" key="1">
    <citation type="submission" date="2022-06" db="EMBL/GenBank/DDBJ databases">
        <title>Genome public.</title>
        <authorList>
            <person name="Sun Q."/>
        </authorList>
    </citation>
    <scope>NUCLEOTIDE SEQUENCE</scope>
    <source>
        <strain evidence="4">CWNU-1</strain>
    </source>
</reference>
<protein>
    <submittedName>
        <fullName evidence="4">VWA domain-containing protein</fullName>
    </submittedName>
</protein>
<evidence type="ECO:0000313" key="4">
    <source>
        <dbReference type="EMBL" id="MCM2387691.1"/>
    </source>
</evidence>
<keyword evidence="5" id="KW-1185">Reference proteome</keyword>
<feature type="compositionally biased region" description="Basic and acidic residues" evidence="1">
    <location>
        <begin position="294"/>
        <end position="305"/>
    </location>
</feature>
<evidence type="ECO:0000256" key="2">
    <source>
        <dbReference type="SAM" id="Phobius"/>
    </source>
</evidence>
<name>A0ABT0UH88_9ACTN</name>
<feature type="transmembrane region" description="Helical" evidence="2">
    <location>
        <begin position="24"/>
        <end position="50"/>
    </location>
</feature>
<dbReference type="Pfam" id="PF00092">
    <property type="entry name" value="VWA"/>
    <property type="match status" value="1"/>
</dbReference>
<feature type="compositionally biased region" description="Basic and acidic residues" evidence="1">
    <location>
        <begin position="240"/>
        <end position="251"/>
    </location>
</feature>
<feature type="compositionally biased region" description="Low complexity" evidence="1">
    <location>
        <begin position="282"/>
        <end position="291"/>
    </location>
</feature>
<sequence length="687" mass="72690">MERHSLPDAGTDGAGRSGPRRRRIMIATALVLTLAAGTGIAASTGLLSFAESCEDSAVRLDLAVSPDLAPVVRAAAHRVRDKRVTSDGRCMDIRVDARENHEIARELSDHDKEPKYEAWLPDSAIWAVRADGLGRGVPLTAAGSVAVSPVGIATDRSAGTSLGWPGKTYTWSQLATATTASETVHLGTADPARSATGILALAGIASSYARESGSDSWEDRTDTEASPAPGKPTRSPQPDRAVRSAVPDRSKIPKKPTGPSGTAKPKPTKNPKATDKPKKPKGSPAPGRSPSTDSTRRPAEPERTSDANASLDADAKIAATARLLAQRLAPADSQILRTLSAPGSSRNEAVFLSEQAAFTHNFTASDKDDLDLFYPTDGALRLDYPYHLVDADDLTLDESRAASRFLALLGDSVTVRDLTSHGFRPSTGTAPYVLVHTAGGRPPQPYARSATGIDPVSRDLLQEMLGMWTVTVQSARLTTVVDVSGSMQSAVPGRGGETRLDATRASLLRVIDQFSQEDEIGLWEFATGLDGPRDYREIVPTARLGASVNGKPNQRARLTEAFTALKPVPNGATGLYDSTLAAYQSAQAGYARGKFNALILLTDGANQDRYSISRSTLISRLKGIRDTKRPVPLIAIAIGPTGDEQELDEIAEATGGAGYQVSDPSDVQAVILKAITAVGQSSQLKRD</sequence>
<dbReference type="EMBL" id="JAMQAW010000005">
    <property type="protein sequence ID" value="MCM2387691.1"/>
    <property type="molecule type" value="Genomic_DNA"/>
</dbReference>
<dbReference type="SUPFAM" id="SSF53300">
    <property type="entry name" value="vWA-like"/>
    <property type="match status" value="1"/>
</dbReference>
<proteinExistence type="predicted"/>
<dbReference type="PROSITE" id="PS50234">
    <property type="entry name" value="VWFA"/>
    <property type="match status" value="1"/>
</dbReference>
<dbReference type="InterPro" id="IPR036465">
    <property type="entry name" value="vWFA_dom_sf"/>
</dbReference>
<keyword evidence="2" id="KW-0812">Transmembrane</keyword>
<evidence type="ECO:0000313" key="5">
    <source>
        <dbReference type="Proteomes" id="UP001431429"/>
    </source>
</evidence>
<dbReference type="RefSeq" id="WP_250918054.1">
    <property type="nucleotide sequence ID" value="NZ_JAMQAW010000005.1"/>
</dbReference>
<feature type="domain" description="VWFA" evidence="3">
    <location>
        <begin position="476"/>
        <end position="675"/>
    </location>
</feature>
<organism evidence="4 5">
    <name type="scientific">Streptomyces albipurpureus</name>
    <dbReference type="NCBI Taxonomy" id="2897419"/>
    <lineage>
        <taxon>Bacteria</taxon>
        <taxon>Bacillati</taxon>
        <taxon>Actinomycetota</taxon>
        <taxon>Actinomycetes</taxon>
        <taxon>Kitasatosporales</taxon>
        <taxon>Streptomycetaceae</taxon>
        <taxon>Streptomyces</taxon>
    </lineage>
</organism>
<dbReference type="SMART" id="SM00327">
    <property type="entry name" value="VWA"/>
    <property type="match status" value="1"/>
</dbReference>
<dbReference type="InterPro" id="IPR002035">
    <property type="entry name" value="VWF_A"/>
</dbReference>
<comment type="caution">
    <text evidence="4">The sequence shown here is derived from an EMBL/GenBank/DDBJ whole genome shotgun (WGS) entry which is preliminary data.</text>
</comment>
<dbReference type="Gene3D" id="3.40.50.410">
    <property type="entry name" value="von Willebrand factor, type A domain"/>
    <property type="match status" value="1"/>
</dbReference>
<feature type="region of interest" description="Disordered" evidence="1">
    <location>
        <begin position="210"/>
        <end position="312"/>
    </location>
</feature>
<gene>
    <name evidence="4" type="ORF">NBG84_05100</name>
</gene>
<evidence type="ECO:0000259" key="3">
    <source>
        <dbReference type="PROSITE" id="PS50234"/>
    </source>
</evidence>
<dbReference type="Proteomes" id="UP001431429">
    <property type="component" value="Unassembled WGS sequence"/>
</dbReference>